<dbReference type="Proteomes" id="UP000182719">
    <property type="component" value="Unassembled WGS sequence"/>
</dbReference>
<dbReference type="AlphaFoldDB" id="A0A1H7YPP8"/>
<sequence>MADSPPGERSSHLRGGASHTVQGSLRHMWDRSAAAGIPAHPLPGELPLRRWVPQGTHSLLDYAVGLGVAGAGCLSSEPAARRASVALGLGFAGLSLLTDTRLSLSRLVPIELHELADYGWGLAVLAAPFVGGYARRAPAVAAVQVVAGAALLVASLLTDYRCTSGMHLGRERMTDLGPVGG</sequence>
<dbReference type="EMBL" id="FOAP01000017">
    <property type="protein sequence ID" value="SEM47267.1"/>
    <property type="molecule type" value="Genomic_DNA"/>
</dbReference>
<gene>
    <name evidence="1" type="ORF">SAMN05444354_11781</name>
</gene>
<keyword evidence="2" id="KW-1185">Reference proteome</keyword>
<protein>
    <submittedName>
        <fullName evidence="1">Uncharacterized protein</fullName>
    </submittedName>
</protein>
<evidence type="ECO:0000313" key="1">
    <source>
        <dbReference type="EMBL" id="SEM47267.1"/>
    </source>
</evidence>
<dbReference type="RefSeq" id="WP_075009498.1">
    <property type="nucleotide sequence ID" value="NZ_FOAP01000017.1"/>
</dbReference>
<reference evidence="2" key="1">
    <citation type="submission" date="2016-10" db="EMBL/GenBank/DDBJ databases">
        <authorList>
            <person name="Varghese N."/>
            <person name="Submissions S."/>
        </authorList>
    </citation>
    <scope>NUCLEOTIDE SEQUENCE [LARGE SCALE GENOMIC DNA]</scope>
    <source>
        <strain evidence="2">DSM 17044</strain>
    </source>
</reference>
<organism evidence="1 2">
    <name type="scientific">Stigmatella aurantiaca</name>
    <dbReference type="NCBI Taxonomy" id="41"/>
    <lineage>
        <taxon>Bacteria</taxon>
        <taxon>Pseudomonadati</taxon>
        <taxon>Myxococcota</taxon>
        <taxon>Myxococcia</taxon>
        <taxon>Myxococcales</taxon>
        <taxon>Cystobacterineae</taxon>
        <taxon>Archangiaceae</taxon>
        <taxon>Stigmatella</taxon>
    </lineage>
</organism>
<accession>A0A1H7YPP8</accession>
<name>A0A1H7YPP8_STIAU</name>
<evidence type="ECO:0000313" key="2">
    <source>
        <dbReference type="Proteomes" id="UP000182719"/>
    </source>
</evidence>
<proteinExistence type="predicted"/>